<name>A0A166IJI0_DAUCS</name>
<organism evidence="1 2">
    <name type="scientific">Daucus carota subsp. sativus</name>
    <name type="common">Carrot</name>
    <dbReference type="NCBI Taxonomy" id="79200"/>
    <lineage>
        <taxon>Eukaryota</taxon>
        <taxon>Viridiplantae</taxon>
        <taxon>Streptophyta</taxon>
        <taxon>Embryophyta</taxon>
        <taxon>Tracheophyta</taxon>
        <taxon>Spermatophyta</taxon>
        <taxon>Magnoliopsida</taxon>
        <taxon>eudicotyledons</taxon>
        <taxon>Gunneridae</taxon>
        <taxon>Pentapetalae</taxon>
        <taxon>asterids</taxon>
        <taxon>campanulids</taxon>
        <taxon>Apiales</taxon>
        <taxon>Apiaceae</taxon>
        <taxon>Apioideae</taxon>
        <taxon>Scandiceae</taxon>
        <taxon>Daucinae</taxon>
        <taxon>Daucus</taxon>
        <taxon>Daucus sect. Daucus</taxon>
    </lineage>
</organism>
<reference evidence="1" key="2">
    <citation type="submission" date="2022-03" db="EMBL/GenBank/DDBJ databases">
        <title>Draft title - Genomic analysis of global carrot germplasm unveils the trajectory of domestication and the origin of high carotenoid orange carrot.</title>
        <authorList>
            <person name="Iorizzo M."/>
            <person name="Ellison S."/>
            <person name="Senalik D."/>
            <person name="Macko-Podgorni A."/>
            <person name="Grzebelus D."/>
            <person name="Bostan H."/>
            <person name="Rolling W."/>
            <person name="Curaba J."/>
            <person name="Simon P."/>
        </authorList>
    </citation>
    <scope>NUCLEOTIDE SEQUENCE</scope>
    <source>
        <tissue evidence="1">Leaf</tissue>
    </source>
</reference>
<dbReference type="AlphaFoldDB" id="A0A166IJI0"/>
<dbReference type="Gramene" id="KZN11196">
    <property type="protein sequence ID" value="KZN11196"/>
    <property type="gene ID" value="DCAR_003852"/>
</dbReference>
<dbReference type="OrthoDB" id="1107534at2759"/>
<reference evidence="1" key="1">
    <citation type="journal article" date="2016" name="Nat. Genet.">
        <title>A high-quality carrot genome assembly provides new insights into carotenoid accumulation and asterid genome evolution.</title>
        <authorList>
            <person name="Iorizzo M."/>
            <person name="Ellison S."/>
            <person name="Senalik D."/>
            <person name="Zeng P."/>
            <person name="Satapoomin P."/>
            <person name="Huang J."/>
            <person name="Bowman M."/>
            <person name="Iovene M."/>
            <person name="Sanseverino W."/>
            <person name="Cavagnaro P."/>
            <person name="Yildiz M."/>
            <person name="Macko-Podgorni A."/>
            <person name="Moranska E."/>
            <person name="Grzebelus E."/>
            <person name="Grzebelus D."/>
            <person name="Ashrafi H."/>
            <person name="Zheng Z."/>
            <person name="Cheng S."/>
            <person name="Spooner D."/>
            <person name="Van Deynze A."/>
            <person name="Simon P."/>
        </authorList>
    </citation>
    <scope>NUCLEOTIDE SEQUENCE</scope>
    <source>
        <tissue evidence="1">Leaf</tissue>
    </source>
</reference>
<dbReference type="KEGG" id="dcr:108194621"/>
<proteinExistence type="predicted"/>
<dbReference type="PANTHER" id="PTHR37189">
    <property type="entry name" value="CONCANAVALIN A-LIKE LECTIN/GLUCANASE DOMAIN-CONTAINING PROTEIN-RELATED"/>
    <property type="match status" value="1"/>
</dbReference>
<dbReference type="OMA" id="MACHIPL"/>
<protein>
    <submittedName>
        <fullName evidence="1">Uncharacterized protein</fullName>
    </submittedName>
</protein>
<evidence type="ECO:0000313" key="2">
    <source>
        <dbReference type="Proteomes" id="UP000077755"/>
    </source>
</evidence>
<evidence type="ECO:0000313" key="1">
    <source>
        <dbReference type="EMBL" id="WOG84904.1"/>
    </source>
</evidence>
<sequence length="128" mass="13777">MNFHYTCATAVLILLFILSVQSAGRELRPSDHGLTYQNTSTVTESPDATSFFEGTKSKVPLPEAKNLTDVTWRRSDGARSGSGGGRVNTAWLVASLVCGVTGIALLSVAAFVFIFRFQMQSKQSPSSN</sequence>
<dbReference type="Proteomes" id="UP000077755">
    <property type="component" value="Chromosome 1"/>
</dbReference>
<keyword evidence="2" id="KW-1185">Reference proteome</keyword>
<dbReference type="PANTHER" id="PTHR37189:SF4">
    <property type="entry name" value="TRANSMEMBRANE PROTEIN"/>
    <property type="match status" value="1"/>
</dbReference>
<accession>A0A166IJI0</accession>
<dbReference type="EMBL" id="CP093343">
    <property type="protein sequence ID" value="WOG84904.1"/>
    <property type="molecule type" value="Genomic_DNA"/>
</dbReference>
<gene>
    <name evidence="1" type="ORF">DCAR_0104089</name>
</gene>